<sequence length="245" mass="26298">DNGDYTLQPSSPCIDAGDPDCEDPDGSTCDMGAYPTYHNDYGLHAGANLVSLYALPEDNSVENVLSDLGCNISGVITEGGACSQIACGNWVGSHCDIHPEHGYWLLLSTDNVVSVFDGIPTNSSLEYNLHAGANLISFPSDGSIGVSDGLPDEVEQYIDGVITEGGACVQIAPYNWVGSQCSFNSGKGYWVISTENISFSFELSTLSRTNIVYNQEKLNGYKYTQSSKQAFYFVESIKGINTGDY</sequence>
<feature type="non-terminal residue" evidence="1">
    <location>
        <position position="245"/>
    </location>
</feature>
<dbReference type="EMBL" id="UINC01200753">
    <property type="protein sequence ID" value="SVE19779.1"/>
    <property type="molecule type" value="Genomic_DNA"/>
</dbReference>
<protein>
    <submittedName>
        <fullName evidence="1">Uncharacterized protein</fullName>
    </submittedName>
</protein>
<gene>
    <name evidence="1" type="ORF">METZ01_LOCUS472633</name>
</gene>
<feature type="non-terminal residue" evidence="1">
    <location>
        <position position="1"/>
    </location>
</feature>
<reference evidence="1" key="1">
    <citation type="submission" date="2018-05" db="EMBL/GenBank/DDBJ databases">
        <authorList>
            <person name="Lanie J.A."/>
            <person name="Ng W.-L."/>
            <person name="Kazmierczak K.M."/>
            <person name="Andrzejewski T.M."/>
            <person name="Davidsen T.M."/>
            <person name="Wayne K.J."/>
            <person name="Tettelin H."/>
            <person name="Glass J.I."/>
            <person name="Rusch D."/>
            <person name="Podicherti R."/>
            <person name="Tsui H.-C.T."/>
            <person name="Winkler M.E."/>
        </authorList>
    </citation>
    <scope>NUCLEOTIDE SEQUENCE</scope>
</reference>
<proteinExistence type="predicted"/>
<organism evidence="1">
    <name type="scientific">marine metagenome</name>
    <dbReference type="NCBI Taxonomy" id="408172"/>
    <lineage>
        <taxon>unclassified sequences</taxon>
        <taxon>metagenomes</taxon>
        <taxon>ecological metagenomes</taxon>
    </lineage>
</organism>
<accession>A0A383BIS6</accession>
<evidence type="ECO:0000313" key="1">
    <source>
        <dbReference type="EMBL" id="SVE19779.1"/>
    </source>
</evidence>
<dbReference type="AlphaFoldDB" id="A0A383BIS6"/>
<name>A0A383BIS6_9ZZZZ</name>